<name>A0ABS8I1E1_9NOSO</name>
<keyword evidence="2" id="KW-1185">Reference proteome</keyword>
<organism evidence="1 2">
    <name type="scientific">Nostoc favosum CHAB5714</name>
    <dbReference type="NCBI Taxonomy" id="2780399"/>
    <lineage>
        <taxon>Bacteria</taxon>
        <taxon>Bacillati</taxon>
        <taxon>Cyanobacteriota</taxon>
        <taxon>Cyanophyceae</taxon>
        <taxon>Nostocales</taxon>
        <taxon>Nostocaceae</taxon>
        <taxon>Nostoc</taxon>
        <taxon>Nostoc favosum</taxon>
    </lineage>
</organism>
<dbReference type="EMBL" id="JAIVFQ010000001">
    <property type="protein sequence ID" value="MCC5597771.1"/>
    <property type="molecule type" value="Genomic_DNA"/>
</dbReference>
<comment type="caution">
    <text evidence="1">The sequence shown here is derived from an EMBL/GenBank/DDBJ whole genome shotgun (WGS) entry which is preliminary data.</text>
</comment>
<evidence type="ECO:0000313" key="2">
    <source>
        <dbReference type="Proteomes" id="UP001199525"/>
    </source>
</evidence>
<dbReference type="RefSeq" id="WP_229482465.1">
    <property type="nucleotide sequence ID" value="NZ_JAIVFQ010000001.1"/>
</dbReference>
<sequence length="56" mass="6482">MRFKRQYVEKIPIPNASTTERQAISQLVQKCLDAKGVNCEIWEKEIDERVAALYGL</sequence>
<evidence type="ECO:0000313" key="1">
    <source>
        <dbReference type="EMBL" id="MCC5597771.1"/>
    </source>
</evidence>
<protein>
    <submittedName>
        <fullName evidence="1">Uncharacterized protein</fullName>
    </submittedName>
</protein>
<gene>
    <name evidence="1" type="ORF">LC586_00560</name>
</gene>
<reference evidence="1 2" key="1">
    <citation type="journal article" date="2021" name="Microorganisms">
        <title>Genome Evolution of Filamentous Cyanobacterium Nostoc Species: From Facultative Symbiosis to Free Living.</title>
        <authorList>
            <person name="Huo D."/>
            <person name="Li H."/>
            <person name="Cai F."/>
            <person name="Guo X."/>
            <person name="Qiao Z."/>
            <person name="Wang W."/>
            <person name="Yu G."/>
            <person name="Li R."/>
        </authorList>
    </citation>
    <scope>NUCLEOTIDE SEQUENCE [LARGE SCALE GENOMIC DNA]</scope>
    <source>
        <strain evidence="1 2">CHAB 5714</strain>
    </source>
</reference>
<accession>A0ABS8I1E1</accession>
<dbReference type="Proteomes" id="UP001199525">
    <property type="component" value="Unassembled WGS sequence"/>
</dbReference>
<proteinExistence type="predicted"/>